<evidence type="ECO:0000256" key="6">
    <source>
        <dbReference type="RuleBase" id="RU000416"/>
    </source>
</evidence>
<dbReference type="Pfam" id="PF00145">
    <property type="entry name" value="DNA_methylase"/>
    <property type="match status" value="1"/>
</dbReference>
<comment type="caution">
    <text evidence="8">The sequence shown here is derived from an EMBL/GenBank/DDBJ whole genome shotgun (WGS) entry which is preliminary data.</text>
</comment>
<evidence type="ECO:0000256" key="2">
    <source>
        <dbReference type="ARBA" id="ARBA00022679"/>
    </source>
</evidence>
<dbReference type="PROSITE" id="PS00095">
    <property type="entry name" value="C5_MTASE_2"/>
    <property type="match status" value="1"/>
</dbReference>
<evidence type="ECO:0000313" key="8">
    <source>
        <dbReference type="EMBL" id="GEN55518.1"/>
    </source>
</evidence>
<dbReference type="Proteomes" id="UP000321886">
    <property type="component" value="Unassembled WGS sequence"/>
</dbReference>
<gene>
    <name evidence="8" type="ORF">HFA01_37800</name>
</gene>
<reference evidence="8 9" key="1">
    <citation type="submission" date="2019-07" db="EMBL/GenBank/DDBJ databases">
        <title>Whole genome shotgun sequence of Halobacillus faecis NBRC 103569.</title>
        <authorList>
            <person name="Hosoyama A."/>
            <person name="Uohara A."/>
            <person name="Ohji S."/>
            <person name="Ichikawa N."/>
        </authorList>
    </citation>
    <scope>NUCLEOTIDE SEQUENCE [LARGE SCALE GENOMIC DNA]</scope>
    <source>
        <strain evidence="8 9">NBRC 103569</strain>
    </source>
</reference>
<comment type="similarity">
    <text evidence="5 6">Belongs to the class I-like SAM-binding methyltransferase superfamily. C5-methyltransferase family.</text>
</comment>
<dbReference type="InterPro" id="IPR050750">
    <property type="entry name" value="C5-MTase"/>
</dbReference>
<dbReference type="PANTHER" id="PTHR46098:SF1">
    <property type="entry name" value="TRNA (CYTOSINE(38)-C(5))-METHYLTRANSFERASE"/>
    <property type="match status" value="1"/>
</dbReference>
<organism evidence="8 9">
    <name type="scientific">Halobacillus faecis</name>
    <dbReference type="NCBI Taxonomy" id="360184"/>
    <lineage>
        <taxon>Bacteria</taxon>
        <taxon>Bacillati</taxon>
        <taxon>Bacillota</taxon>
        <taxon>Bacilli</taxon>
        <taxon>Bacillales</taxon>
        <taxon>Bacillaceae</taxon>
        <taxon>Halobacillus</taxon>
    </lineage>
</organism>
<evidence type="ECO:0000256" key="5">
    <source>
        <dbReference type="PROSITE-ProRule" id="PRU01016"/>
    </source>
</evidence>
<dbReference type="InterPro" id="IPR018117">
    <property type="entry name" value="C5_DNA_meth_AS"/>
</dbReference>
<keyword evidence="4" id="KW-0680">Restriction system</keyword>
<dbReference type="EC" id="2.1.1.37" evidence="7"/>
<evidence type="ECO:0000256" key="4">
    <source>
        <dbReference type="ARBA" id="ARBA00022747"/>
    </source>
</evidence>
<accession>A0A511WYI2</accession>
<dbReference type="GO" id="GO:0003886">
    <property type="term" value="F:DNA (cytosine-5-)-methyltransferase activity"/>
    <property type="evidence" value="ECO:0007669"/>
    <property type="project" value="UniProtKB-EC"/>
</dbReference>
<evidence type="ECO:0000256" key="3">
    <source>
        <dbReference type="ARBA" id="ARBA00022691"/>
    </source>
</evidence>
<dbReference type="AlphaFoldDB" id="A0A511WYI2"/>
<dbReference type="Gene3D" id="3.40.50.150">
    <property type="entry name" value="Vaccinia Virus protein VP39"/>
    <property type="match status" value="1"/>
</dbReference>
<dbReference type="GO" id="GO:0009307">
    <property type="term" value="P:DNA restriction-modification system"/>
    <property type="evidence" value="ECO:0007669"/>
    <property type="project" value="UniProtKB-KW"/>
</dbReference>
<dbReference type="InterPro" id="IPR001525">
    <property type="entry name" value="C5_MeTfrase"/>
</dbReference>
<dbReference type="SUPFAM" id="SSF53335">
    <property type="entry name" value="S-adenosyl-L-methionine-dependent methyltransferases"/>
    <property type="match status" value="1"/>
</dbReference>
<evidence type="ECO:0000256" key="7">
    <source>
        <dbReference type="RuleBase" id="RU000417"/>
    </source>
</evidence>
<evidence type="ECO:0000256" key="1">
    <source>
        <dbReference type="ARBA" id="ARBA00022603"/>
    </source>
</evidence>
<dbReference type="CDD" id="cd00315">
    <property type="entry name" value="Cyt_C5_DNA_methylase"/>
    <property type="match status" value="1"/>
</dbReference>
<dbReference type="RefSeq" id="WP_246139370.1">
    <property type="nucleotide sequence ID" value="NZ_BJYD01000043.1"/>
</dbReference>
<dbReference type="PRINTS" id="PR00105">
    <property type="entry name" value="C5METTRFRASE"/>
</dbReference>
<dbReference type="PROSITE" id="PS00094">
    <property type="entry name" value="C5_MTASE_1"/>
    <property type="match status" value="1"/>
</dbReference>
<keyword evidence="3 5" id="KW-0949">S-adenosyl-L-methionine</keyword>
<dbReference type="GO" id="GO:0032259">
    <property type="term" value="P:methylation"/>
    <property type="evidence" value="ECO:0007669"/>
    <property type="project" value="UniProtKB-KW"/>
</dbReference>
<comment type="catalytic activity">
    <reaction evidence="7">
        <text>a 2'-deoxycytidine in DNA + S-adenosyl-L-methionine = a 5-methyl-2'-deoxycytidine in DNA + S-adenosyl-L-homocysteine + H(+)</text>
        <dbReference type="Rhea" id="RHEA:13681"/>
        <dbReference type="Rhea" id="RHEA-COMP:11369"/>
        <dbReference type="Rhea" id="RHEA-COMP:11370"/>
        <dbReference type="ChEBI" id="CHEBI:15378"/>
        <dbReference type="ChEBI" id="CHEBI:57856"/>
        <dbReference type="ChEBI" id="CHEBI:59789"/>
        <dbReference type="ChEBI" id="CHEBI:85452"/>
        <dbReference type="ChEBI" id="CHEBI:85454"/>
        <dbReference type="EC" id="2.1.1.37"/>
    </reaction>
</comment>
<dbReference type="PANTHER" id="PTHR46098">
    <property type="entry name" value="TRNA (CYTOSINE(38)-C(5))-METHYLTRANSFERASE"/>
    <property type="match status" value="1"/>
</dbReference>
<dbReference type="PROSITE" id="PS51679">
    <property type="entry name" value="SAM_MT_C5"/>
    <property type="match status" value="1"/>
</dbReference>
<protein>
    <recommendedName>
        <fullName evidence="7">Cytosine-specific methyltransferase</fullName>
        <ecNumber evidence="7">2.1.1.37</ecNumber>
    </recommendedName>
</protein>
<feature type="active site" evidence="5">
    <location>
        <position position="77"/>
    </location>
</feature>
<sequence length="331" mass="37884">MNQKKLKMISLFAGVGGVDLGFESTGHFETVWANEIDEKASETYKANFPNHLETEDIHHLDPKNTPEFDVLLAGFPCQAFSVAGYRKGFEDERGDLFFEVVRFIKEKDPDVVFLENVKNLVGHDKGNTFKVIREALQAHGYHIKYQVLNAKDFGNIPQNRERIYVVGFKDKEAYKNFDFPEPVKLETPLTEVIDFDKEVEAKYYYTAERHTFYDQLEEAMDDPNTVYQWRRKYVRENKNGVVPTLTANMGTGGHNVPLVKTPFGIRKLTPRECFNAQGFPKDYNLPNLANVHLYKQAGNSVVVPVIQRIAENIHLAIEESKSGSPKEAQMQ</sequence>
<keyword evidence="1 5" id="KW-0489">Methyltransferase</keyword>
<dbReference type="InterPro" id="IPR031303">
    <property type="entry name" value="C5_meth_CS"/>
</dbReference>
<keyword evidence="9" id="KW-1185">Reference proteome</keyword>
<proteinExistence type="inferred from homology"/>
<keyword evidence="2 5" id="KW-0808">Transferase</keyword>
<evidence type="ECO:0000313" key="9">
    <source>
        <dbReference type="Proteomes" id="UP000321886"/>
    </source>
</evidence>
<name>A0A511WYI2_9BACI</name>
<dbReference type="Gene3D" id="3.90.120.10">
    <property type="entry name" value="DNA Methylase, subunit A, domain 2"/>
    <property type="match status" value="1"/>
</dbReference>
<dbReference type="InterPro" id="IPR029063">
    <property type="entry name" value="SAM-dependent_MTases_sf"/>
</dbReference>
<dbReference type="EMBL" id="BJYD01000043">
    <property type="protein sequence ID" value="GEN55518.1"/>
    <property type="molecule type" value="Genomic_DNA"/>
</dbReference>
<dbReference type="NCBIfam" id="TIGR00675">
    <property type="entry name" value="dcm"/>
    <property type="match status" value="1"/>
</dbReference>